<reference evidence="2 3" key="1">
    <citation type="submission" date="2019-12" db="EMBL/GenBank/DDBJ databases">
        <authorList>
            <person name="Alioto T."/>
            <person name="Alioto T."/>
            <person name="Gomez Garrido J."/>
        </authorList>
    </citation>
    <scope>NUCLEOTIDE SEQUENCE [LARGE SCALE GENOMIC DNA]</scope>
</reference>
<dbReference type="Gramene" id="OE9A119288T1">
    <property type="protein sequence ID" value="OE9A119288C1"/>
    <property type="gene ID" value="OE9A119288"/>
</dbReference>
<keyword evidence="3" id="KW-1185">Reference proteome</keyword>
<comment type="caution">
    <text evidence="2">The sequence shown here is derived from an EMBL/GenBank/DDBJ whole genome shotgun (WGS) entry which is preliminary data.</text>
</comment>
<name>A0A8S0PVG4_OLEEU</name>
<organism evidence="2 3">
    <name type="scientific">Olea europaea subsp. europaea</name>
    <dbReference type="NCBI Taxonomy" id="158383"/>
    <lineage>
        <taxon>Eukaryota</taxon>
        <taxon>Viridiplantae</taxon>
        <taxon>Streptophyta</taxon>
        <taxon>Embryophyta</taxon>
        <taxon>Tracheophyta</taxon>
        <taxon>Spermatophyta</taxon>
        <taxon>Magnoliopsida</taxon>
        <taxon>eudicotyledons</taxon>
        <taxon>Gunneridae</taxon>
        <taxon>Pentapetalae</taxon>
        <taxon>asterids</taxon>
        <taxon>lamiids</taxon>
        <taxon>Lamiales</taxon>
        <taxon>Oleaceae</taxon>
        <taxon>Oleeae</taxon>
        <taxon>Olea</taxon>
    </lineage>
</organism>
<dbReference type="Proteomes" id="UP000594638">
    <property type="component" value="Unassembled WGS sequence"/>
</dbReference>
<accession>A0A8S0PVG4</accession>
<evidence type="ECO:0000256" key="1">
    <source>
        <dbReference type="SAM" id="MobiDB-lite"/>
    </source>
</evidence>
<evidence type="ECO:0000313" key="3">
    <source>
        <dbReference type="Proteomes" id="UP000594638"/>
    </source>
</evidence>
<gene>
    <name evidence="2" type="ORF">OLEA9_A119288</name>
</gene>
<proteinExistence type="predicted"/>
<sequence length="109" mass="12010">MTGQGYVTKEMVGSGGAAKELPLIQFNRIELRGRRATAKGFPVLHSMGWNAGKGRKCTTLTPFLKKEWSGPPHWLAGTLALTPGRRQERRSSDFTPNAPLLMKQTMPSD</sequence>
<dbReference type="AlphaFoldDB" id="A0A8S0PVG4"/>
<evidence type="ECO:0000313" key="2">
    <source>
        <dbReference type="EMBL" id="CAA2957082.1"/>
    </source>
</evidence>
<protein>
    <submittedName>
        <fullName evidence="2">Uncharacterized protein</fullName>
    </submittedName>
</protein>
<feature type="region of interest" description="Disordered" evidence="1">
    <location>
        <begin position="84"/>
        <end position="109"/>
    </location>
</feature>
<dbReference type="EMBL" id="CACTIH010000208">
    <property type="protein sequence ID" value="CAA2957082.1"/>
    <property type="molecule type" value="Genomic_DNA"/>
</dbReference>